<dbReference type="Gene3D" id="1.20.1640.10">
    <property type="entry name" value="Multidrug efflux transporter AcrB transmembrane domain"/>
    <property type="match status" value="2"/>
</dbReference>
<organism evidence="8 9">
    <name type="scientific">Eiseniibacteriota bacterium</name>
    <dbReference type="NCBI Taxonomy" id="2212470"/>
    <lineage>
        <taxon>Bacteria</taxon>
        <taxon>Candidatus Eiseniibacteriota</taxon>
    </lineage>
</organism>
<comment type="caution">
    <text evidence="8">The sequence shown here is derived from an EMBL/GenBank/DDBJ whole genome shotgun (WGS) entry which is preliminary data.</text>
</comment>
<evidence type="ECO:0000256" key="6">
    <source>
        <dbReference type="SAM" id="Phobius"/>
    </source>
</evidence>
<protein>
    <submittedName>
        <fullName evidence="8">MMPL family transporter</fullName>
    </submittedName>
</protein>
<evidence type="ECO:0000256" key="2">
    <source>
        <dbReference type="ARBA" id="ARBA00022475"/>
    </source>
</evidence>
<dbReference type="InterPro" id="IPR004869">
    <property type="entry name" value="MMPL_dom"/>
</dbReference>
<keyword evidence="4 6" id="KW-1133">Transmembrane helix</keyword>
<evidence type="ECO:0000259" key="7">
    <source>
        <dbReference type="Pfam" id="PF03176"/>
    </source>
</evidence>
<evidence type="ECO:0000313" key="8">
    <source>
        <dbReference type="EMBL" id="TMQ74031.1"/>
    </source>
</evidence>
<feature type="transmembrane region" description="Helical" evidence="6">
    <location>
        <begin position="6"/>
        <end position="24"/>
    </location>
</feature>
<evidence type="ECO:0000256" key="3">
    <source>
        <dbReference type="ARBA" id="ARBA00022692"/>
    </source>
</evidence>
<accession>A0A538UDQ3</accession>
<dbReference type="AlphaFoldDB" id="A0A538UDQ3"/>
<feature type="transmembrane region" description="Helical" evidence="6">
    <location>
        <begin position="363"/>
        <end position="381"/>
    </location>
</feature>
<comment type="subcellular location">
    <subcellularLocation>
        <location evidence="1">Cell membrane</location>
        <topology evidence="1">Multi-pass membrane protein</topology>
    </subcellularLocation>
</comment>
<feature type="transmembrane region" description="Helical" evidence="6">
    <location>
        <begin position="595"/>
        <end position="612"/>
    </location>
</feature>
<dbReference type="Pfam" id="PF03176">
    <property type="entry name" value="MMPL"/>
    <property type="match status" value="2"/>
</dbReference>
<keyword evidence="5 6" id="KW-0472">Membrane</keyword>
<dbReference type="PANTHER" id="PTHR33406">
    <property type="entry name" value="MEMBRANE PROTEIN MJ1562-RELATED"/>
    <property type="match status" value="1"/>
</dbReference>
<feature type="transmembrane region" description="Helical" evidence="6">
    <location>
        <begin position="567"/>
        <end position="588"/>
    </location>
</feature>
<evidence type="ECO:0000256" key="5">
    <source>
        <dbReference type="ARBA" id="ARBA00023136"/>
    </source>
</evidence>
<feature type="domain" description="Membrane transport protein MMPL" evidence="7">
    <location>
        <begin position="393"/>
        <end position="745"/>
    </location>
</feature>
<feature type="transmembrane region" description="Helical" evidence="6">
    <location>
        <begin position="185"/>
        <end position="218"/>
    </location>
</feature>
<dbReference type="Proteomes" id="UP000319771">
    <property type="component" value="Unassembled WGS sequence"/>
</dbReference>
<reference evidence="8 9" key="1">
    <citation type="journal article" date="2019" name="Nat. Microbiol.">
        <title>Mediterranean grassland soil C-N compound turnover is dependent on rainfall and depth, and is mediated by genomically divergent microorganisms.</title>
        <authorList>
            <person name="Diamond S."/>
            <person name="Andeer P.F."/>
            <person name="Li Z."/>
            <person name="Crits-Christoph A."/>
            <person name="Burstein D."/>
            <person name="Anantharaman K."/>
            <person name="Lane K.R."/>
            <person name="Thomas B.C."/>
            <person name="Pan C."/>
            <person name="Northen T.R."/>
            <person name="Banfield J.F."/>
        </authorList>
    </citation>
    <scope>NUCLEOTIDE SEQUENCE [LARGE SCALE GENOMIC DNA]</scope>
    <source>
        <strain evidence="8">WS_11</strain>
    </source>
</reference>
<dbReference type="InterPro" id="IPR050545">
    <property type="entry name" value="Mycobact_MmpL"/>
</dbReference>
<dbReference type="EMBL" id="VBPB01000021">
    <property type="protein sequence ID" value="TMQ74031.1"/>
    <property type="molecule type" value="Genomic_DNA"/>
</dbReference>
<keyword evidence="2" id="KW-1003">Cell membrane</keyword>
<feature type="transmembrane region" description="Helical" evidence="6">
    <location>
        <begin position="276"/>
        <end position="295"/>
    </location>
</feature>
<proteinExistence type="predicted"/>
<sequence length="753" mass="79644">MLAHPAIVLVAWVVIAVLAGIVAARLPAVLRGGTDPIAGSPSEHVERELVRAFGEGAFYQYLLVLSSPDLSAGDPRFSVAARRLSGEVGRLAVVRSVETPWNSSRPELIGRSGHAALMVVTPNINAYLEAERFTAALRGAIAAARMPPEVTVEITGATAAVHAVDVASSADLVAAERIGLPITLVILLVVFGAPLAALLPILLAMVAVSVGFAGLYVLHAWTPVTVFAENVVSMIGLGVGVDYSLFVVNRFREERGRGRAPVEAAEAAVRTAGHSVLLSGATVAVGFLALFMVRASFLHTIALGGVFVVAAAVAASLTLLPALLVLAGPALHWPRRAVAAPASDPRRGRFWVSWAGVVMRRPWVALAFASVVLLVFVIPVTRLKSWNVGAAHLPAADEARRGYERLGKEFAYGWMSPIIVLIEAPAGRTLWDAASRPAVAALADRLARDPRSGAVIGLHQVLDVWDALQSTMGTEAAASADTAGPLARLPESLRGVARRVSSADGRVGMMVLMTPGPPEDPATMAYVRDLRSRRWAEPDAAGLSVQWGGFAAVLVDFDREIFGRLRWVVAGVVLTTFIVLAVVFRSLLIPLKATVLNTISVLAAYGFLVLLFQEGVGARLIGLHPPGGLNAFVVLMLFTILFGLSMDYEVFLLSRVREEYLISGDNTKAVALGLGNTAGIITSAALIMVSIFAAFGFTRLIPTREFGLGLAFAVALDATIIRGVLVPALMAVSGRWNWWLPGQRSTPRPPSGS</sequence>
<feature type="domain" description="Membrane transport protein MMPL" evidence="7">
    <location>
        <begin position="90"/>
        <end position="362"/>
    </location>
</feature>
<feature type="transmembrane region" description="Helical" evidence="6">
    <location>
        <begin position="709"/>
        <end position="732"/>
    </location>
</feature>
<feature type="transmembrane region" description="Helical" evidence="6">
    <location>
        <begin position="301"/>
        <end position="326"/>
    </location>
</feature>
<feature type="transmembrane region" description="Helical" evidence="6">
    <location>
        <begin position="230"/>
        <end position="249"/>
    </location>
</feature>
<name>A0A538UDQ3_UNCEI</name>
<evidence type="ECO:0000313" key="9">
    <source>
        <dbReference type="Proteomes" id="UP000319771"/>
    </source>
</evidence>
<dbReference type="GO" id="GO:0005886">
    <property type="term" value="C:plasma membrane"/>
    <property type="evidence" value="ECO:0007669"/>
    <property type="project" value="UniProtKB-SubCell"/>
</dbReference>
<evidence type="ECO:0000256" key="1">
    <source>
        <dbReference type="ARBA" id="ARBA00004651"/>
    </source>
</evidence>
<dbReference type="PANTHER" id="PTHR33406:SF13">
    <property type="entry name" value="MEMBRANE PROTEIN YDFJ"/>
    <property type="match status" value="1"/>
</dbReference>
<feature type="transmembrane region" description="Helical" evidence="6">
    <location>
        <begin position="674"/>
        <end position="697"/>
    </location>
</feature>
<gene>
    <name evidence="8" type="ORF">E6K81_01715</name>
</gene>
<dbReference type="SUPFAM" id="SSF82866">
    <property type="entry name" value="Multidrug efflux transporter AcrB transmembrane domain"/>
    <property type="match status" value="2"/>
</dbReference>
<keyword evidence="3 6" id="KW-0812">Transmembrane</keyword>
<evidence type="ECO:0000256" key="4">
    <source>
        <dbReference type="ARBA" id="ARBA00022989"/>
    </source>
</evidence>
<feature type="transmembrane region" description="Helical" evidence="6">
    <location>
        <begin position="632"/>
        <end position="653"/>
    </location>
</feature>